<comment type="caution">
    <text evidence="15">The sequence shown here is derived from an EMBL/GenBank/DDBJ whole genome shotgun (WGS) entry which is preliminary data.</text>
</comment>
<dbReference type="GeneID" id="39981162"/>
<comment type="subunit">
    <text evidence="3">Component of the ER membrane protein complex (EMC).</text>
</comment>
<dbReference type="EMBL" id="NBCO01000001">
    <property type="protein sequence ID" value="ORC93824.1"/>
    <property type="molecule type" value="Genomic_DNA"/>
</dbReference>
<evidence type="ECO:0000256" key="5">
    <source>
        <dbReference type="ARBA" id="ARBA00022692"/>
    </source>
</evidence>
<proteinExistence type="inferred from homology"/>
<dbReference type="STRING" id="67003.A0A1X0PA62"/>
<dbReference type="OrthoDB" id="28092at2759"/>
<evidence type="ECO:0000256" key="6">
    <source>
        <dbReference type="ARBA" id="ARBA00022729"/>
    </source>
</evidence>
<feature type="chain" id="PRO_5012507212" description="ER membrane protein complex subunit 1" evidence="12">
    <location>
        <begin position="25"/>
        <end position="822"/>
    </location>
</feature>
<evidence type="ECO:0000256" key="2">
    <source>
        <dbReference type="ARBA" id="ARBA00007904"/>
    </source>
</evidence>
<feature type="signal peptide" evidence="12">
    <location>
        <begin position="1"/>
        <end position="24"/>
    </location>
</feature>
<dbReference type="Gene3D" id="2.130.10.10">
    <property type="entry name" value="YVTN repeat-like/Quinoprotein amine dehydrogenase"/>
    <property type="match status" value="1"/>
</dbReference>
<organism evidence="15 16">
    <name type="scientific">Trypanosoma theileri</name>
    <dbReference type="NCBI Taxonomy" id="67003"/>
    <lineage>
        <taxon>Eukaryota</taxon>
        <taxon>Discoba</taxon>
        <taxon>Euglenozoa</taxon>
        <taxon>Kinetoplastea</taxon>
        <taxon>Metakinetoplastina</taxon>
        <taxon>Trypanosomatida</taxon>
        <taxon>Trypanosomatidae</taxon>
        <taxon>Trypanosoma</taxon>
    </lineage>
</organism>
<dbReference type="GO" id="GO:0034975">
    <property type="term" value="P:protein folding in endoplasmic reticulum"/>
    <property type="evidence" value="ECO:0007669"/>
    <property type="project" value="TreeGrafter"/>
</dbReference>
<dbReference type="Proteomes" id="UP000192257">
    <property type="component" value="Unassembled WGS sequence"/>
</dbReference>
<dbReference type="InterPro" id="IPR058545">
    <property type="entry name" value="Beta-prop_EMC1_1st"/>
</dbReference>
<dbReference type="GO" id="GO:0072546">
    <property type="term" value="C:EMC complex"/>
    <property type="evidence" value="ECO:0007669"/>
    <property type="project" value="InterPro"/>
</dbReference>
<accession>A0A1X0PA62</accession>
<keyword evidence="8 11" id="KW-1133">Transmembrane helix</keyword>
<evidence type="ECO:0000256" key="11">
    <source>
        <dbReference type="SAM" id="Phobius"/>
    </source>
</evidence>
<dbReference type="AlphaFoldDB" id="A0A1X0PA62"/>
<feature type="domain" description="ER membrane protein complex subunit 1 C-terminal" evidence="13">
    <location>
        <begin position="592"/>
        <end position="821"/>
    </location>
</feature>
<evidence type="ECO:0000256" key="7">
    <source>
        <dbReference type="ARBA" id="ARBA00022824"/>
    </source>
</evidence>
<keyword evidence="7" id="KW-0256">Endoplasmic reticulum</keyword>
<comment type="similarity">
    <text evidence="2">Belongs to the EMC1 family.</text>
</comment>
<reference evidence="15 16" key="1">
    <citation type="submission" date="2017-03" db="EMBL/GenBank/DDBJ databases">
        <title>An alternative strategy for trypanosome survival in the mammalian bloodstream revealed through genome and transcriptome analysis of the ubiquitous bovine parasite Trypanosoma (Megatrypanum) theileri.</title>
        <authorList>
            <person name="Kelly S."/>
            <person name="Ivens A."/>
            <person name="Mott A."/>
            <person name="O'Neill E."/>
            <person name="Emms D."/>
            <person name="Macleod O."/>
            <person name="Voorheis P."/>
            <person name="Matthews J."/>
            <person name="Matthews K."/>
            <person name="Carrington M."/>
        </authorList>
    </citation>
    <scope>NUCLEOTIDE SEQUENCE [LARGE SCALE GENOMIC DNA]</scope>
    <source>
        <strain evidence="15">Edinburgh</strain>
    </source>
</reference>
<keyword evidence="10" id="KW-0325">Glycoprotein</keyword>
<dbReference type="RefSeq" id="XP_028887890.1">
    <property type="nucleotide sequence ID" value="XM_029021382.1"/>
</dbReference>
<dbReference type="PANTHER" id="PTHR21573:SF0">
    <property type="entry name" value="ER MEMBRANE PROTEIN COMPLEX SUBUNIT 1"/>
    <property type="match status" value="1"/>
</dbReference>
<feature type="domain" description="EMC1 first beta-propeller" evidence="14">
    <location>
        <begin position="24"/>
        <end position="101"/>
    </location>
</feature>
<evidence type="ECO:0000256" key="1">
    <source>
        <dbReference type="ARBA" id="ARBA00004115"/>
    </source>
</evidence>
<dbReference type="Pfam" id="PF25293">
    <property type="entry name" value="Beta-prop_EMC1_N"/>
    <property type="match status" value="1"/>
</dbReference>
<evidence type="ECO:0000313" key="15">
    <source>
        <dbReference type="EMBL" id="ORC93824.1"/>
    </source>
</evidence>
<dbReference type="PANTHER" id="PTHR21573">
    <property type="entry name" value="ER MEMBRANE PROTEIN COMPLEX SUBUNIT 1"/>
    <property type="match status" value="1"/>
</dbReference>
<keyword evidence="6 12" id="KW-0732">Signal</keyword>
<keyword evidence="5 11" id="KW-0812">Transmembrane</keyword>
<dbReference type="Pfam" id="PF07774">
    <property type="entry name" value="EMC1_C"/>
    <property type="match status" value="1"/>
</dbReference>
<keyword evidence="16" id="KW-1185">Reference proteome</keyword>
<evidence type="ECO:0000256" key="4">
    <source>
        <dbReference type="ARBA" id="ARBA00020824"/>
    </source>
</evidence>
<evidence type="ECO:0000256" key="3">
    <source>
        <dbReference type="ARBA" id="ARBA00011276"/>
    </source>
</evidence>
<dbReference type="SUPFAM" id="SSF50998">
    <property type="entry name" value="Quinoprotein alcohol dehydrogenase-like"/>
    <property type="match status" value="1"/>
</dbReference>
<dbReference type="InterPro" id="IPR015943">
    <property type="entry name" value="WD40/YVTN_repeat-like_dom_sf"/>
</dbReference>
<dbReference type="InterPro" id="IPR011047">
    <property type="entry name" value="Quinoprotein_ADH-like_sf"/>
</dbReference>
<protein>
    <recommendedName>
        <fullName evidence="4">ER membrane protein complex subunit 1</fullName>
    </recommendedName>
</protein>
<evidence type="ECO:0000256" key="9">
    <source>
        <dbReference type="ARBA" id="ARBA00023136"/>
    </source>
</evidence>
<dbReference type="InterPro" id="IPR011678">
    <property type="entry name" value="EMC1_C"/>
</dbReference>
<feature type="transmembrane region" description="Helical" evidence="11">
    <location>
        <begin position="793"/>
        <end position="812"/>
    </location>
</feature>
<comment type="subcellular location">
    <subcellularLocation>
        <location evidence="1">Endoplasmic reticulum membrane</location>
        <topology evidence="1">Single-pass type I membrane protein</topology>
    </subcellularLocation>
</comment>
<evidence type="ECO:0000259" key="13">
    <source>
        <dbReference type="Pfam" id="PF07774"/>
    </source>
</evidence>
<dbReference type="InterPro" id="IPR026895">
    <property type="entry name" value="EMC1"/>
</dbReference>
<evidence type="ECO:0000313" key="16">
    <source>
        <dbReference type="Proteomes" id="UP000192257"/>
    </source>
</evidence>
<sequence length="822" mass="88680">MKNFPNLLILLVCLLCCAVLPSVAIHEDEQGLRDWILRFVGHVEHAVHHPGLKMNQVYFTSSQGAVAAVALRDGELQWRTLFSESQACIAASKRGVVVSSPSGTVQLLDTATGTIEATYKLLLPKGTKVMTCTFIGDDMKFAAMGSSTAYLYSIEATTDDEEIKASKEFPIPSDTHNIRLGGNYLWVLHSSGSERYSLEGEKEIITAEGGNSIMVSKSAEAVVLSKTKITTIQDAGKTEGIECSNCGAAILVNPAGAFEGYVMTQAGVRNFTVSFPHSKVTISENSGRTAVNAPTVLLAVSDAQYGAWAIIRSCNGHLLAVSERSGAVWERMEGLAEIAHTVIADNPIRDDHFSFTKLALAISEYGVLYAIPVADKGQNLRVLADVSEIILRMTNAPSMKDVKIEELFLSSSNVVAVVVSFGNTQVTISINTATGAVLESKKHEDVLVVTPTFDVTNSLKVNGTVPFPELYVYSLNATDGLIEGYLVSSSSDAIPLWTVRMPFPIIAYASGEDALRTSVVNHLRVFPNLSSKTDEVRRKYPTRHVLVVAHYEPTEDELSTLVVTAIDTVTGSVLATVRHRNVAGRVSLAVVEHAVVYYFLDAAVVRHSVGVWELFEAAAGPPLRRDAGATLPLVAASFVPAARRAFSARAARPPAVAVAVRGVYGVHGGDLAAIGVTTSYGAIARKAVVLAFESGRVAAIELRRLLTNPDANNNNNNNNNNAEQQPPLTHVFIDSTMLLTHKYRIARPTRIATAPTSLESSCHVLVSGMDLFYVRASSGKAFDLLNSDFNKSLLITLTCSFGVLSLVARYFVRRKGLNLLWR</sequence>
<evidence type="ECO:0000256" key="10">
    <source>
        <dbReference type="ARBA" id="ARBA00023180"/>
    </source>
</evidence>
<evidence type="ECO:0000259" key="14">
    <source>
        <dbReference type="Pfam" id="PF25293"/>
    </source>
</evidence>
<keyword evidence="9 11" id="KW-0472">Membrane</keyword>
<dbReference type="VEuPathDB" id="TriTrypDB:TM35_000017010"/>
<evidence type="ECO:0000256" key="8">
    <source>
        <dbReference type="ARBA" id="ARBA00022989"/>
    </source>
</evidence>
<evidence type="ECO:0000256" key="12">
    <source>
        <dbReference type="SAM" id="SignalP"/>
    </source>
</evidence>
<name>A0A1X0PA62_9TRYP</name>
<gene>
    <name evidence="15" type="ORF">TM35_000017010</name>
</gene>